<dbReference type="AlphaFoldDB" id="A0A9N9GMX1"/>
<gene>
    <name evidence="1" type="ORF">FMOSSE_LOCUS9581</name>
</gene>
<dbReference type="Proteomes" id="UP000789375">
    <property type="component" value="Unassembled WGS sequence"/>
</dbReference>
<dbReference type="EMBL" id="CAJVPP010002851">
    <property type="protein sequence ID" value="CAG8613300.1"/>
    <property type="molecule type" value="Genomic_DNA"/>
</dbReference>
<organism evidence="1 2">
    <name type="scientific">Funneliformis mosseae</name>
    <name type="common">Endomycorrhizal fungus</name>
    <name type="synonym">Glomus mosseae</name>
    <dbReference type="NCBI Taxonomy" id="27381"/>
    <lineage>
        <taxon>Eukaryota</taxon>
        <taxon>Fungi</taxon>
        <taxon>Fungi incertae sedis</taxon>
        <taxon>Mucoromycota</taxon>
        <taxon>Glomeromycotina</taxon>
        <taxon>Glomeromycetes</taxon>
        <taxon>Glomerales</taxon>
        <taxon>Glomeraceae</taxon>
        <taxon>Funneliformis</taxon>
    </lineage>
</organism>
<comment type="caution">
    <text evidence="1">The sequence shown here is derived from an EMBL/GenBank/DDBJ whole genome shotgun (WGS) entry which is preliminary data.</text>
</comment>
<sequence length="133" mass="14973">MNFNALVDQTAERNKSRTLKSRSNLKEYILIFHDAHIRRFTNDSVILIVGANLNGTRAYGTVGYFVKLDGFSVLVNIAKLEDIRKGIAQNIMLLHNASEPEVVGISFVELVLQENIMLKFFVNIFAILMGDAE</sequence>
<protein>
    <submittedName>
        <fullName evidence="1">13721_t:CDS:1</fullName>
    </submittedName>
</protein>
<evidence type="ECO:0000313" key="1">
    <source>
        <dbReference type="EMBL" id="CAG8613300.1"/>
    </source>
</evidence>
<evidence type="ECO:0000313" key="2">
    <source>
        <dbReference type="Proteomes" id="UP000789375"/>
    </source>
</evidence>
<accession>A0A9N9GMX1</accession>
<name>A0A9N9GMX1_FUNMO</name>
<reference evidence="1" key="1">
    <citation type="submission" date="2021-06" db="EMBL/GenBank/DDBJ databases">
        <authorList>
            <person name="Kallberg Y."/>
            <person name="Tangrot J."/>
            <person name="Rosling A."/>
        </authorList>
    </citation>
    <scope>NUCLEOTIDE SEQUENCE</scope>
    <source>
        <strain evidence="1">87-6 pot B 2015</strain>
    </source>
</reference>
<keyword evidence="2" id="KW-1185">Reference proteome</keyword>
<proteinExistence type="predicted"/>